<dbReference type="InterPro" id="IPR020846">
    <property type="entry name" value="MFS_dom"/>
</dbReference>
<feature type="transmembrane region" description="Helical" evidence="5">
    <location>
        <begin position="311"/>
        <end position="336"/>
    </location>
</feature>
<keyword evidence="8" id="KW-1185">Reference proteome</keyword>
<proteinExistence type="predicted"/>
<feature type="transmembrane region" description="Helical" evidence="5">
    <location>
        <begin position="279"/>
        <end position="299"/>
    </location>
</feature>
<evidence type="ECO:0000256" key="5">
    <source>
        <dbReference type="SAM" id="Phobius"/>
    </source>
</evidence>
<evidence type="ECO:0000256" key="2">
    <source>
        <dbReference type="ARBA" id="ARBA00022692"/>
    </source>
</evidence>
<dbReference type="InterPro" id="IPR050327">
    <property type="entry name" value="Proton-linked_MCT"/>
</dbReference>
<dbReference type="Gene3D" id="1.20.1250.20">
    <property type="entry name" value="MFS general substrate transporter like domains"/>
    <property type="match status" value="1"/>
</dbReference>
<accession>A0A9E7BZR1</accession>
<dbReference type="KEGG" id="sbae:DSM104329_01149"/>
<keyword evidence="2 5" id="KW-0812">Transmembrane</keyword>
<dbReference type="InterPro" id="IPR036259">
    <property type="entry name" value="MFS_trans_sf"/>
</dbReference>
<organism evidence="7 8">
    <name type="scientific">Capillimicrobium parvum</name>
    <dbReference type="NCBI Taxonomy" id="2884022"/>
    <lineage>
        <taxon>Bacteria</taxon>
        <taxon>Bacillati</taxon>
        <taxon>Actinomycetota</taxon>
        <taxon>Thermoleophilia</taxon>
        <taxon>Solirubrobacterales</taxon>
        <taxon>Capillimicrobiaceae</taxon>
        <taxon>Capillimicrobium</taxon>
    </lineage>
</organism>
<name>A0A9E7BZR1_9ACTN</name>
<feature type="transmembrane region" description="Helical" evidence="5">
    <location>
        <begin position="113"/>
        <end position="134"/>
    </location>
</feature>
<feature type="transmembrane region" description="Helical" evidence="5">
    <location>
        <begin position="52"/>
        <end position="73"/>
    </location>
</feature>
<dbReference type="PANTHER" id="PTHR11360">
    <property type="entry name" value="MONOCARBOXYLATE TRANSPORTER"/>
    <property type="match status" value="1"/>
</dbReference>
<evidence type="ECO:0000313" key="7">
    <source>
        <dbReference type="EMBL" id="UGS34767.1"/>
    </source>
</evidence>
<evidence type="ECO:0000256" key="1">
    <source>
        <dbReference type="ARBA" id="ARBA00004651"/>
    </source>
</evidence>
<dbReference type="PROSITE" id="PS50850">
    <property type="entry name" value="MFS"/>
    <property type="match status" value="1"/>
</dbReference>
<dbReference type="GO" id="GO:0005886">
    <property type="term" value="C:plasma membrane"/>
    <property type="evidence" value="ECO:0007669"/>
    <property type="project" value="UniProtKB-SubCell"/>
</dbReference>
<evidence type="ECO:0000256" key="4">
    <source>
        <dbReference type="ARBA" id="ARBA00023136"/>
    </source>
</evidence>
<dbReference type="SUPFAM" id="SSF103473">
    <property type="entry name" value="MFS general substrate transporter"/>
    <property type="match status" value="1"/>
</dbReference>
<keyword evidence="3 5" id="KW-1133">Transmembrane helix</keyword>
<feature type="transmembrane region" description="Helical" evidence="5">
    <location>
        <begin position="188"/>
        <end position="212"/>
    </location>
</feature>
<dbReference type="RefSeq" id="WP_259314432.1">
    <property type="nucleotide sequence ID" value="NZ_CP087164.1"/>
</dbReference>
<dbReference type="AlphaFoldDB" id="A0A9E7BZR1"/>
<dbReference type="Proteomes" id="UP001162834">
    <property type="component" value="Chromosome"/>
</dbReference>
<feature type="transmembrane region" description="Helical" evidence="5">
    <location>
        <begin position="79"/>
        <end position="101"/>
    </location>
</feature>
<evidence type="ECO:0000256" key="3">
    <source>
        <dbReference type="ARBA" id="ARBA00022989"/>
    </source>
</evidence>
<evidence type="ECO:0000313" key="8">
    <source>
        <dbReference type="Proteomes" id="UP001162834"/>
    </source>
</evidence>
<feature type="transmembrane region" description="Helical" evidence="5">
    <location>
        <begin position="342"/>
        <end position="363"/>
    </location>
</feature>
<feature type="transmembrane region" description="Helical" evidence="5">
    <location>
        <begin position="140"/>
        <end position="167"/>
    </location>
</feature>
<gene>
    <name evidence="7" type="ORF">DSM104329_01149</name>
</gene>
<reference evidence="7" key="1">
    <citation type="journal article" date="2022" name="Int. J. Syst. Evol. Microbiol.">
        <title>Pseudomonas aegrilactucae sp. nov. and Pseudomonas morbosilactucae sp. nov., pathogens causing bacterial rot of lettuce in Japan.</title>
        <authorList>
            <person name="Sawada H."/>
            <person name="Fujikawa T."/>
            <person name="Satou M."/>
        </authorList>
    </citation>
    <scope>NUCLEOTIDE SEQUENCE</scope>
    <source>
        <strain evidence="7">0166_1</strain>
    </source>
</reference>
<keyword evidence="4 5" id="KW-0472">Membrane</keyword>
<dbReference type="PANTHER" id="PTHR11360:SF304">
    <property type="entry name" value="MFS DOMAIN-CONTAINING PROTEIN"/>
    <property type="match status" value="1"/>
</dbReference>
<feature type="transmembrane region" description="Helical" evidence="5">
    <location>
        <begin position="27"/>
        <end position="45"/>
    </location>
</feature>
<feature type="domain" description="Major facilitator superfamily (MFS) profile" evidence="6">
    <location>
        <begin position="188"/>
        <end position="371"/>
    </location>
</feature>
<comment type="subcellular location">
    <subcellularLocation>
        <location evidence="1">Cell membrane</location>
        <topology evidence="1">Multi-pass membrane protein</topology>
    </subcellularLocation>
</comment>
<feature type="transmembrane region" description="Helical" evidence="5">
    <location>
        <begin position="224"/>
        <end position="243"/>
    </location>
</feature>
<protein>
    <submittedName>
        <fullName evidence="7">L-lactate transporter</fullName>
    </submittedName>
</protein>
<dbReference type="EMBL" id="CP087164">
    <property type="protein sequence ID" value="UGS34767.1"/>
    <property type="molecule type" value="Genomic_DNA"/>
</dbReference>
<sequence length="371" mass="36539">MVALGLFHAWSIFVVPLEERLGLSRTALTGVYSLATASFTLAMLGAHRLLRLLAPAAVATAAGLLAAVGLAVAATGSALALWVGYGVLFGVANGLGYSVALQTAGVALPDRRGLATSLVVTAYALGPALLAAVIELGIRAIGVLATLLAASIFTLAAAAVQVPLLAGRDGGRREAVVRGRDGPHAAPRALWVLWGGFLLGAAAGLIALAHAAPLIDDFGGGASLATLGVALIAGGNALGRLAGGSLADLVDGRKLLAIAAVAEGAALLAAAALPAVAVTLAALTVVGLAYGAMSSLYPVATAQLYGAANLAVVYGRVFTAWGIAGLCAPLMASALFDMTGGYRLSLVLAGGAALGSAAVALQLPPLGRRRP</sequence>
<feature type="transmembrane region" description="Helical" evidence="5">
    <location>
        <begin position="255"/>
        <end position="273"/>
    </location>
</feature>
<evidence type="ECO:0000259" key="6">
    <source>
        <dbReference type="PROSITE" id="PS50850"/>
    </source>
</evidence>
<dbReference type="GO" id="GO:0022857">
    <property type="term" value="F:transmembrane transporter activity"/>
    <property type="evidence" value="ECO:0007669"/>
    <property type="project" value="InterPro"/>
</dbReference>